<feature type="compositionally biased region" description="Polar residues" evidence="1">
    <location>
        <begin position="15"/>
        <end position="34"/>
    </location>
</feature>
<keyword evidence="3" id="KW-1185">Reference proteome</keyword>
<dbReference type="Pfam" id="PF10636">
    <property type="entry name" value="hemP"/>
    <property type="match status" value="1"/>
</dbReference>
<dbReference type="Gene3D" id="2.10.70.10">
    <property type="entry name" value="Complement Module, domain 1"/>
    <property type="match status" value="1"/>
</dbReference>
<evidence type="ECO:0000313" key="3">
    <source>
        <dbReference type="Proteomes" id="UP000317365"/>
    </source>
</evidence>
<dbReference type="EMBL" id="CP036282">
    <property type="protein sequence ID" value="QDL54175.1"/>
    <property type="molecule type" value="Genomic_DNA"/>
</dbReference>
<reference evidence="3" key="1">
    <citation type="submission" date="2019-02" db="EMBL/GenBank/DDBJ databases">
        <title>Complete genome sequence of Rhodoferax sp. Gr-4.</title>
        <authorList>
            <person name="Jin L."/>
        </authorList>
    </citation>
    <scope>NUCLEOTIDE SEQUENCE [LARGE SCALE GENOMIC DNA]</scope>
    <source>
        <strain evidence="3">Gr-4</strain>
    </source>
</reference>
<feature type="region of interest" description="Disordered" evidence="1">
    <location>
        <begin position="1"/>
        <end position="34"/>
    </location>
</feature>
<evidence type="ECO:0000313" key="2">
    <source>
        <dbReference type="EMBL" id="QDL54175.1"/>
    </source>
</evidence>
<reference evidence="3" key="2">
    <citation type="journal article" date="2020" name="Int. J. Syst. Evol. Microbiol.">
        <title>Genomic insights into a novel species Rhodoferax aquaticus sp. nov., isolated from freshwater.</title>
        <authorList>
            <person name="Li T."/>
            <person name="Zhuo Y."/>
            <person name="Jin C.Z."/>
            <person name="Wu X."/>
            <person name="Ko S.R."/>
            <person name="Jin F.J."/>
            <person name="Ahn C.Y."/>
            <person name="Oh H.M."/>
            <person name="Lee H.G."/>
            <person name="Jin L."/>
        </authorList>
    </citation>
    <scope>NUCLEOTIDE SEQUENCE [LARGE SCALE GENOMIC DNA]</scope>
    <source>
        <strain evidence="3">Gr-4</strain>
    </source>
</reference>
<dbReference type="InterPro" id="IPR019600">
    <property type="entry name" value="Hemin_uptake_protein_HemP"/>
</dbReference>
<dbReference type="RefSeq" id="WP_142810845.1">
    <property type="nucleotide sequence ID" value="NZ_CP036282.1"/>
</dbReference>
<name>A0A515END9_9BURK</name>
<dbReference type="Proteomes" id="UP000317365">
    <property type="component" value="Chromosome"/>
</dbReference>
<proteinExistence type="predicted"/>
<dbReference type="KEGG" id="rhg:EXZ61_08365"/>
<dbReference type="AlphaFoldDB" id="A0A515END9"/>
<gene>
    <name evidence="2" type="primary">hemP</name>
    <name evidence="2" type="ORF">EXZ61_08365</name>
</gene>
<organism evidence="2 3">
    <name type="scientific">Rhodoferax aquaticus</name>
    <dbReference type="NCBI Taxonomy" id="2527691"/>
    <lineage>
        <taxon>Bacteria</taxon>
        <taxon>Pseudomonadati</taxon>
        <taxon>Pseudomonadota</taxon>
        <taxon>Betaproteobacteria</taxon>
        <taxon>Burkholderiales</taxon>
        <taxon>Comamonadaceae</taxon>
        <taxon>Rhodoferax</taxon>
    </lineage>
</organism>
<accession>A0A515END9</accession>
<protein>
    <submittedName>
        <fullName evidence="2">Hemin uptake protein HemP</fullName>
    </submittedName>
</protein>
<sequence length="67" mass="7255">MQHPLHTTKAPVRASTLTSPPSRAQASTPPVLQSTQLLGSQQAVDIEHLGQRYRLQATKAGKLILTK</sequence>
<evidence type="ECO:0000256" key="1">
    <source>
        <dbReference type="SAM" id="MobiDB-lite"/>
    </source>
</evidence>